<evidence type="ECO:0000256" key="1">
    <source>
        <dbReference type="SAM" id="Phobius"/>
    </source>
</evidence>
<organism evidence="2 3">
    <name type="scientific">Draconibacterium aestuarii</name>
    <dbReference type="NCBI Taxonomy" id="2998507"/>
    <lineage>
        <taxon>Bacteria</taxon>
        <taxon>Pseudomonadati</taxon>
        <taxon>Bacteroidota</taxon>
        <taxon>Bacteroidia</taxon>
        <taxon>Marinilabiliales</taxon>
        <taxon>Prolixibacteraceae</taxon>
        <taxon>Draconibacterium</taxon>
    </lineage>
</organism>
<keyword evidence="1" id="KW-0472">Membrane</keyword>
<sequence length="329" mass="37108">MNKRIEKIPGYSKVEQLKNNKQAVVFLVCVLIATALWFLNALSKDYSTTISYPVKYVSAPSHQFLSNKPPSKLELKVDAHGFTLLRHKLSLAFSPIILNLTSITEGVSPNNRTYEIKTSQHLKRIASQVTNEINVREVQPEILYIVLDSLKSKSVPVKTNVKLGFKPQFNLQDPVSVVPQMVKITGPATSIDTINFLFTEEKEFNDLDASIERNLKILHPPKTTIVPEKVLLKINVEKFTEKDVKVPIQILNKPADVNIKLFPSEVVVKCLVGLSEFENISPDKFQAVVDYESIGNGNPNLAVIIRSKPVFIELLRYKPETIEYLIETN</sequence>
<dbReference type="InterPro" id="IPR053154">
    <property type="entry name" value="c-di-AMP_regulator"/>
</dbReference>
<evidence type="ECO:0008006" key="4">
    <source>
        <dbReference type="Google" id="ProtNLM"/>
    </source>
</evidence>
<keyword evidence="1" id="KW-1133">Transmembrane helix</keyword>
<keyword evidence="1" id="KW-0812">Transmembrane</keyword>
<evidence type="ECO:0000313" key="3">
    <source>
        <dbReference type="Proteomes" id="UP001145087"/>
    </source>
</evidence>
<dbReference type="Gene3D" id="2.170.120.40">
    <property type="entry name" value="YbbR-like domain"/>
    <property type="match status" value="1"/>
</dbReference>
<dbReference type="PANTHER" id="PTHR37804">
    <property type="entry name" value="CDAA REGULATORY PROTEIN CDAR"/>
    <property type="match status" value="1"/>
</dbReference>
<proteinExistence type="predicted"/>
<accession>A0A9X3FAL9</accession>
<evidence type="ECO:0000313" key="2">
    <source>
        <dbReference type="EMBL" id="MCY1722917.1"/>
    </source>
</evidence>
<dbReference type="RefSeq" id="WP_343335242.1">
    <property type="nucleotide sequence ID" value="NZ_JAPOHD010000065.1"/>
</dbReference>
<feature type="transmembrane region" description="Helical" evidence="1">
    <location>
        <begin position="21"/>
        <end position="39"/>
    </location>
</feature>
<dbReference type="InterPro" id="IPR012505">
    <property type="entry name" value="YbbR"/>
</dbReference>
<dbReference type="EMBL" id="JAPOHD010000065">
    <property type="protein sequence ID" value="MCY1722917.1"/>
    <property type="molecule type" value="Genomic_DNA"/>
</dbReference>
<dbReference type="AlphaFoldDB" id="A0A9X3FAL9"/>
<dbReference type="PANTHER" id="PTHR37804:SF1">
    <property type="entry name" value="CDAA REGULATORY PROTEIN CDAR"/>
    <property type="match status" value="1"/>
</dbReference>
<dbReference type="Proteomes" id="UP001145087">
    <property type="component" value="Unassembled WGS sequence"/>
</dbReference>
<name>A0A9X3FAL9_9BACT</name>
<protein>
    <recommendedName>
        <fullName evidence="4">YbbR-like domain-containing protein</fullName>
    </recommendedName>
</protein>
<keyword evidence="3" id="KW-1185">Reference proteome</keyword>
<reference evidence="2" key="1">
    <citation type="submission" date="2022-11" db="EMBL/GenBank/DDBJ databases">
        <title>Marilongibacter aestuarii gen. nov., sp. nov., isolated from tidal flat sediment.</title>
        <authorList>
            <person name="Jiayan W."/>
        </authorList>
    </citation>
    <scope>NUCLEOTIDE SEQUENCE</scope>
    <source>
        <strain evidence="2">Z1-6</strain>
    </source>
</reference>
<gene>
    <name evidence="2" type="ORF">OU798_21400</name>
</gene>
<dbReference type="Pfam" id="PF07949">
    <property type="entry name" value="YbbR"/>
    <property type="match status" value="1"/>
</dbReference>
<comment type="caution">
    <text evidence="2">The sequence shown here is derived from an EMBL/GenBank/DDBJ whole genome shotgun (WGS) entry which is preliminary data.</text>
</comment>
<dbReference type="Gene3D" id="2.170.120.30">
    <property type="match status" value="1"/>
</dbReference>